<protein>
    <recommendedName>
        <fullName evidence="2">Kinetochore protein Sos7 coiled-coil domain-containing protein</fullName>
    </recommendedName>
</protein>
<evidence type="ECO:0000313" key="3">
    <source>
        <dbReference type="EMBL" id="KIP06335.1"/>
    </source>
</evidence>
<feature type="domain" description="Kinetochore protein Sos7 coiled-coil" evidence="2">
    <location>
        <begin position="75"/>
        <end position="148"/>
    </location>
</feature>
<name>A0A0C3S9N4_PHLG1</name>
<dbReference type="AlphaFoldDB" id="A0A0C3S9N4"/>
<evidence type="ECO:0000256" key="1">
    <source>
        <dbReference type="SAM" id="Coils"/>
    </source>
</evidence>
<dbReference type="EMBL" id="KN840520">
    <property type="protein sequence ID" value="KIP06335.1"/>
    <property type="molecule type" value="Genomic_DNA"/>
</dbReference>
<sequence length="360" mass="40189">MSEPDKKPTAALETAQKLQAALNKSELHVVDSQRQFDARTTATDEAVRLPLAFGESGGLVDPASISLDLTAQLAFFRKLKFQYLEQKAKDSYIKIIVNDDAPAIYAADIEAQREVNDKKKQELKGKKLRLTEMYSNIRTLAPLVEQDYTRAKALTDESIDLARKILDSRLKLTRLRQAYPQPRLTVPSAEAQLDAQVEEMQNLEDRLQTLNEEVDGIKEKVKVGAREVERLRVERGDVEKLVKQGKNDDEDARVAQLYDWFTAALVAHKYIHGLVSFTSPSENELHLLYDVQSTTGPARRYRISMVLLFVPNTRQLGDVQIAGLPSGSDMSDIIGAHIQANDVPGLVAAVLQRARGDQGP</sequence>
<keyword evidence="4" id="KW-1185">Reference proteome</keyword>
<gene>
    <name evidence="3" type="ORF">PHLGIDRAFT_107068</name>
</gene>
<feature type="coiled-coil region" evidence="1">
    <location>
        <begin position="186"/>
        <end position="220"/>
    </location>
</feature>
<dbReference type="InterPro" id="IPR037475">
    <property type="entry name" value="Sos7"/>
</dbReference>
<dbReference type="HOGENOM" id="CLU_062075_0_0_1"/>
<keyword evidence="1" id="KW-0175">Coiled coil</keyword>
<accession>A0A0C3S9N4</accession>
<dbReference type="PANTHER" id="PTHR37329:SF1">
    <property type="entry name" value="KINETOCHORE PROTEIN SOS7"/>
    <property type="match status" value="1"/>
</dbReference>
<dbReference type="GO" id="GO:0051315">
    <property type="term" value="P:attachment of mitotic spindle microtubules to kinetochore"/>
    <property type="evidence" value="ECO:0007669"/>
    <property type="project" value="TreeGrafter"/>
</dbReference>
<dbReference type="Proteomes" id="UP000053257">
    <property type="component" value="Unassembled WGS sequence"/>
</dbReference>
<dbReference type="GO" id="GO:0034501">
    <property type="term" value="P:protein localization to kinetochore"/>
    <property type="evidence" value="ECO:0007669"/>
    <property type="project" value="InterPro"/>
</dbReference>
<dbReference type="STRING" id="745531.A0A0C3S9N4"/>
<reference evidence="3 4" key="1">
    <citation type="journal article" date="2014" name="PLoS Genet.">
        <title>Analysis of the Phlebiopsis gigantea genome, transcriptome and secretome provides insight into its pioneer colonization strategies of wood.</title>
        <authorList>
            <person name="Hori C."/>
            <person name="Ishida T."/>
            <person name="Igarashi K."/>
            <person name="Samejima M."/>
            <person name="Suzuki H."/>
            <person name="Master E."/>
            <person name="Ferreira P."/>
            <person name="Ruiz-Duenas F.J."/>
            <person name="Held B."/>
            <person name="Canessa P."/>
            <person name="Larrondo L.F."/>
            <person name="Schmoll M."/>
            <person name="Druzhinina I.S."/>
            <person name="Kubicek C.P."/>
            <person name="Gaskell J.A."/>
            <person name="Kersten P."/>
            <person name="St John F."/>
            <person name="Glasner J."/>
            <person name="Sabat G."/>
            <person name="Splinter BonDurant S."/>
            <person name="Syed K."/>
            <person name="Yadav J."/>
            <person name="Mgbeahuruike A.C."/>
            <person name="Kovalchuk A."/>
            <person name="Asiegbu F.O."/>
            <person name="Lackner G."/>
            <person name="Hoffmeister D."/>
            <person name="Rencoret J."/>
            <person name="Gutierrez A."/>
            <person name="Sun H."/>
            <person name="Lindquist E."/>
            <person name="Barry K."/>
            <person name="Riley R."/>
            <person name="Grigoriev I.V."/>
            <person name="Henrissat B."/>
            <person name="Kues U."/>
            <person name="Berka R.M."/>
            <person name="Martinez A.T."/>
            <person name="Covert S.F."/>
            <person name="Blanchette R.A."/>
            <person name="Cullen D."/>
        </authorList>
    </citation>
    <scope>NUCLEOTIDE SEQUENCE [LARGE SCALE GENOMIC DNA]</scope>
    <source>
        <strain evidence="3 4">11061_1 CR5-6</strain>
    </source>
</reference>
<dbReference type="PANTHER" id="PTHR37329">
    <property type="entry name" value="KINETOCHORE PROTEIN SOS7"/>
    <property type="match status" value="1"/>
</dbReference>
<dbReference type="GO" id="GO:0000776">
    <property type="term" value="C:kinetochore"/>
    <property type="evidence" value="ECO:0007669"/>
    <property type="project" value="InterPro"/>
</dbReference>
<dbReference type="OrthoDB" id="18959at2759"/>
<evidence type="ECO:0000259" key="2">
    <source>
        <dbReference type="Pfam" id="PF20882"/>
    </source>
</evidence>
<dbReference type="Pfam" id="PF20882">
    <property type="entry name" value="Sos7"/>
    <property type="match status" value="1"/>
</dbReference>
<dbReference type="InterPro" id="IPR048781">
    <property type="entry name" value="Sos7_CC"/>
</dbReference>
<evidence type="ECO:0000313" key="4">
    <source>
        <dbReference type="Proteomes" id="UP000053257"/>
    </source>
</evidence>
<proteinExistence type="predicted"/>
<organism evidence="3 4">
    <name type="scientific">Phlebiopsis gigantea (strain 11061_1 CR5-6)</name>
    <name type="common">White-rot fungus</name>
    <name type="synonym">Peniophora gigantea</name>
    <dbReference type="NCBI Taxonomy" id="745531"/>
    <lineage>
        <taxon>Eukaryota</taxon>
        <taxon>Fungi</taxon>
        <taxon>Dikarya</taxon>
        <taxon>Basidiomycota</taxon>
        <taxon>Agaricomycotina</taxon>
        <taxon>Agaricomycetes</taxon>
        <taxon>Polyporales</taxon>
        <taxon>Phanerochaetaceae</taxon>
        <taxon>Phlebiopsis</taxon>
    </lineage>
</organism>